<name>A0AAU9ICB3_9CILI</name>
<keyword evidence="1" id="KW-0472">Membrane</keyword>
<keyword evidence="1" id="KW-1133">Transmembrane helix</keyword>
<reference evidence="2" key="1">
    <citation type="submission" date="2021-09" db="EMBL/GenBank/DDBJ databases">
        <authorList>
            <consortium name="AG Swart"/>
            <person name="Singh M."/>
            <person name="Singh A."/>
            <person name="Seah K."/>
            <person name="Emmerich C."/>
        </authorList>
    </citation>
    <scope>NUCLEOTIDE SEQUENCE</scope>
    <source>
        <strain evidence="2">ATCC30299</strain>
    </source>
</reference>
<proteinExistence type="predicted"/>
<evidence type="ECO:0000256" key="1">
    <source>
        <dbReference type="SAM" id="Phobius"/>
    </source>
</evidence>
<evidence type="ECO:0000313" key="3">
    <source>
        <dbReference type="EMBL" id="CAG9319403.1"/>
    </source>
</evidence>
<gene>
    <name evidence="2" type="ORF">BSTOLATCC_MIC10</name>
    <name evidence="3" type="ORF">BSTOLATCC_MIC23960</name>
</gene>
<feature type="transmembrane region" description="Helical" evidence="1">
    <location>
        <begin position="386"/>
        <end position="407"/>
    </location>
</feature>
<feature type="transmembrane region" description="Helical" evidence="1">
    <location>
        <begin position="330"/>
        <end position="349"/>
    </location>
</feature>
<evidence type="ECO:0000313" key="2">
    <source>
        <dbReference type="EMBL" id="CAG9309793.1"/>
    </source>
</evidence>
<protein>
    <submittedName>
        <fullName evidence="2">Uncharacterized protein</fullName>
    </submittedName>
</protein>
<keyword evidence="4" id="KW-1185">Reference proteome</keyword>
<feature type="transmembrane region" description="Helical" evidence="1">
    <location>
        <begin position="361"/>
        <end position="380"/>
    </location>
</feature>
<comment type="caution">
    <text evidence="2">The sequence shown here is derived from an EMBL/GenBank/DDBJ whole genome shotgun (WGS) entry which is preliminary data.</text>
</comment>
<keyword evidence="1" id="KW-0812">Transmembrane</keyword>
<dbReference type="EMBL" id="CAJZBQ010000001">
    <property type="protein sequence ID" value="CAG9309793.1"/>
    <property type="molecule type" value="Genomic_DNA"/>
</dbReference>
<feature type="transmembrane region" description="Helical" evidence="1">
    <location>
        <begin position="84"/>
        <end position="106"/>
    </location>
</feature>
<evidence type="ECO:0000313" key="4">
    <source>
        <dbReference type="Proteomes" id="UP001162131"/>
    </source>
</evidence>
<dbReference type="Proteomes" id="UP001162131">
    <property type="component" value="Unassembled WGS sequence"/>
</dbReference>
<feature type="transmembrane region" description="Helical" evidence="1">
    <location>
        <begin position="265"/>
        <end position="287"/>
    </location>
</feature>
<sequence>MSPSANESEEMIVGISNLISNSTTGLWEDFPVGSYSIVRNPVLTFDQNIIWPDGGTQPSTDIRINWLNCPFSYRQIQDSDKGEAIYYSIIAFWTALGLATSLIYISKYWSLSFPIIQDKREIKFRDWLAVFSLLIETLQLLALSPEFIHSKISNGFDYISGNLANTTTYYSKIFWPGIYTALIVCLVMLIFNLLLIFKIEEKSRLSFLVVACGIAKELLPHISNLFFISVINSLFSLFRCTKGTSLNVLDSFLYGDCNYFCWKDLHLLFAVLALISLPFFIPSAILWRPYYESLSSDKNIYCNEHYLIAKSIIQIVAITLKSTIGNYSNSLYSLLYIFCLTLFLAYSIFYKPYNYNRMNLWALLSILAVMWSSILSSIYSLANSSIFIWVHLLSFGWLCLAVFGYAFQERFYPNFLYSVQGKDISLFFRFEFSTKIKPDEVSEAVKNKYSVIDSSSRFDSANKDLSFIS</sequence>
<accession>A0AAU9ICB3</accession>
<dbReference type="EMBL" id="CAJZBQ010000023">
    <property type="protein sequence ID" value="CAG9319403.1"/>
    <property type="molecule type" value="Genomic_DNA"/>
</dbReference>
<dbReference type="AlphaFoldDB" id="A0AAU9ICB3"/>
<organism evidence="2 4">
    <name type="scientific">Blepharisma stoltei</name>
    <dbReference type="NCBI Taxonomy" id="1481888"/>
    <lineage>
        <taxon>Eukaryota</taxon>
        <taxon>Sar</taxon>
        <taxon>Alveolata</taxon>
        <taxon>Ciliophora</taxon>
        <taxon>Postciliodesmatophora</taxon>
        <taxon>Heterotrichea</taxon>
        <taxon>Heterotrichida</taxon>
        <taxon>Blepharismidae</taxon>
        <taxon>Blepharisma</taxon>
    </lineage>
</organism>
<feature type="transmembrane region" description="Helical" evidence="1">
    <location>
        <begin position="173"/>
        <end position="197"/>
    </location>
</feature>
<feature type="transmembrane region" description="Helical" evidence="1">
    <location>
        <begin position="127"/>
        <end position="148"/>
    </location>
</feature>